<feature type="region of interest" description="Disordered" evidence="5">
    <location>
        <begin position="520"/>
        <end position="546"/>
    </location>
</feature>
<dbReference type="SUPFAM" id="SSF51905">
    <property type="entry name" value="FAD/NAD(P)-binding domain"/>
    <property type="match status" value="1"/>
</dbReference>
<comment type="caution">
    <text evidence="6">The sequence shown here is derived from an EMBL/GenBank/DDBJ whole genome shotgun (WGS) entry which is preliminary data.</text>
</comment>
<keyword evidence="7" id="KW-1185">Reference proteome</keyword>
<evidence type="ECO:0000256" key="3">
    <source>
        <dbReference type="ARBA" id="ARBA00022827"/>
    </source>
</evidence>
<evidence type="ECO:0000256" key="2">
    <source>
        <dbReference type="ARBA" id="ARBA00022630"/>
    </source>
</evidence>
<dbReference type="InterPro" id="IPR050346">
    <property type="entry name" value="FMO-like"/>
</dbReference>
<dbReference type="InterPro" id="IPR036188">
    <property type="entry name" value="FAD/NAD-bd_sf"/>
</dbReference>
<gene>
    <name evidence="6" type="ORF">D9758_003483</name>
</gene>
<evidence type="ECO:0000256" key="1">
    <source>
        <dbReference type="ARBA" id="ARBA00009183"/>
    </source>
</evidence>
<feature type="region of interest" description="Disordered" evidence="5">
    <location>
        <begin position="272"/>
        <end position="295"/>
    </location>
</feature>
<keyword evidence="3" id="KW-0274">FAD</keyword>
<dbReference type="InterPro" id="IPR020946">
    <property type="entry name" value="Flavin_mOase-like"/>
</dbReference>
<protein>
    <recommendedName>
        <fullName evidence="8">Flavin-containing monooxygenase</fullName>
    </recommendedName>
</protein>
<feature type="region of interest" description="Disordered" evidence="5">
    <location>
        <begin position="336"/>
        <end position="368"/>
    </location>
</feature>
<reference evidence="6 7" key="1">
    <citation type="journal article" date="2020" name="ISME J.">
        <title>Uncovering the hidden diversity of litter-decomposition mechanisms in mushroom-forming fungi.</title>
        <authorList>
            <person name="Floudas D."/>
            <person name="Bentzer J."/>
            <person name="Ahren D."/>
            <person name="Johansson T."/>
            <person name="Persson P."/>
            <person name="Tunlid A."/>
        </authorList>
    </citation>
    <scope>NUCLEOTIDE SEQUENCE [LARGE SCALE GENOMIC DNA]</scope>
    <source>
        <strain evidence="6 7">CBS 291.85</strain>
    </source>
</reference>
<evidence type="ECO:0000256" key="5">
    <source>
        <dbReference type="SAM" id="MobiDB-lite"/>
    </source>
</evidence>
<keyword evidence="2" id="KW-0285">Flavoprotein</keyword>
<dbReference type="PANTHER" id="PTHR23023">
    <property type="entry name" value="DIMETHYLANILINE MONOOXYGENASE"/>
    <property type="match status" value="1"/>
</dbReference>
<feature type="compositionally biased region" description="Basic and acidic residues" evidence="5">
    <location>
        <begin position="345"/>
        <end position="357"/>
    </location>
</feature>
<dbReference type="GO" id="GO:0050661">
    <property type="term" value="F:NADP binding"/>
    <property type="evidence" value="ECO:0007669"/>
    <property type="project" value="InterPro"/>
</dbReference>
<dbReference type="EMBL" id="JAACJM010000007">
    <property type="protein sequence ID" value="KAF5371708.1"/>
    <property type="molecule type" value="Genomic_DNA"/>
</dbReference>
<evidence type="ECO:0000313" key="7">
    <source>
        <dbReference type="Proteomes" id="UP000559256"/>
    </source>
</evidence>
<dbReference type="AlphaFoldDB" id="A0A8H5LW32"/>
<dbReference type="GO" id="GO:0050660">
    <property type="term" value="F:flavin adenine dinucleotide binding"/>
    <property type="evidence" value="ECO:0007669"/>
    <property type="project" value="InterPro"/>
</dbReference>
<dbReference type="Gene3D" id="3.50.50.60">
    <property type="entry name" value="FAD/NAD(P)-binding domain"/>
    <property type="match status" value="3"/>
</dbReference>
<evidence type="ECO:0000313" key="6">
    <source>
        <dbReference type="EMBL" id="KAF5371708.1"/>
    </source>
</evidence>
<dbReference type="Pfam" id="PF00743">
    <property type="entry name" value="FMO-like"/>
    <property type="match status" value="1"/>
</dbReference>
<name>A0A8H5LW32_9AGAR</name>
<comment type="similarity">
    <text evidence="1">Belongs to the FMO family.</text>
</comment>
<evidence type="ECO:0000256" key="4">
    <source>
        <dbReference type="ARBA" id="ARBA00023002"/>
    </source>
</evidence>
<dbReference type="GO" id="GO:0004499">
    <property type="term" value="F:N,N-dimethylaniline monooxygenase activity"/>
    <property type="evidence" value="ECO:0007669"/>
    <property type="project" value="InterPro"/>
</dbReference>
<sequence length="759" mass="84064">MTLVLLISNTNRIDDSLNSGLEDSQEPKIDLKDLRETKKICVIGGGGPAGLAALKSILSSPRVKSGLWTVVAYEAREGIGGVWLPSPSTPPASYPELHPGLPQTPLYTSLTTNLPHPVMQFTSFPFSPETPLFPKAEYVRRYLEEYVDNFGLRKFVQVNTRVERVERAVQSNEGVLKGGDGREWKIVTRSRDQDHVEMQYFDFLVICNGHYQIPRYPDPETPGLQQWLNKGKAIHSIYYRDPEILFEWIHTRNSNSSLSLTISTSNCNSDFSLDNSSSSEGKEPKSKANGSWPTEKRGRGLRLVVVGSGPSGSDISAELAERVEVDNVFWSVSGGAEGAGAGSHTEAKEANGDHTDPTDTAPGVNTPSSIAVFNALNSTPMPASTVTSSKPKSKIHKRGRIIQFLPSSNGDSILFEENVIDKDIDLVILATGYKVDLPFFQDSDEVITKEGMPPAPFNLSGSASASTSSISTSASPSLVKKAKTTSTAATPTPLFWNSTYHIYPLARHIFPLSLPPSPYPYTPQSPDQSSPPLSFTPTPSPQTSFKPTPPTLAFLGLPTKVAPFPLLEAQAQVVVTVFANAGSDNPAVWDYKREWKQVMDKYEKLRRGVEAQLGVGRNDDRIERRQVDRDIEERIEKAISKSWHKFDVQEQFDYRDELYLWASTSFPTSSFSACTPILPDVAVEAVKVPEWEKKMYDAKTTLRAFWVDLEKNGKGREWIREVASVANGDRERGKEQWVRLMERMLKRQQAEKGLHAEGG</sequence>
<keyword evidence="4" id="KW-0560">Oxidoreductase</keyword>
<evidence type="ECO:0008006" key="8">
    <source>
        <dbReference type="Google" id="ProtNLM"/>
    </source>
</evidence>
<dbReference type="OrthoDB" id="66881at2759"/>
<proteinExistence type="inferred from homology"/>
<accession>A0A8H5LW32</accession>
<organism evidence="6 7">
    <name type="scientific">Tetrapyrgos nigripes</name>
    <dbReference type="NCBI Taxonomy" id="182062"/>
    <lineage>
        <taxon>Eukaryota</taxon>
        <taxon>Fungi</taxon>
        <taxon>Dikarya</taxon>
        <taxon>Basidiomycota</taxon>
        <taxon>Agaricomycotina</taxon>
        <taxon>Agaricomycetes</taxon>
        <taxon>Agaricomycetidae</taxon>
        <taxon>Agaricales</taxon>
        <taxon>Marasmiineae</taxon>
        <taxon>Marasmiaceae</taxon>
        <taxon>Tetrapyrgos</taxon>
    </lineage>
</organism>
<dbReference type="Proteomes" id="UP000559256">
    <property type="component" value="Unassembled WGS sequence"/>
</dbReference>
<feature type="compositionally biased region" description="Low complexity" evidence="5">
    <location>
        <begin position="524"/>
        <end position="546"/>
    </location>
</feature>